<dbReference type="InterPro" id="IPR002575">
    <property type="entry name" value="Aminoglycoside_PTrfase"/>
</dbReference>
<dbReference type="Gene3D" id="3.90.1200.10">
    <property type="match status" value="1"/>
</dbReference>
<protein>
    <recommendedName>
        <fullName evidence="2">Aminoglycoside phosphotransferase domain-containing protein</fullName>
    </recommendedName>
</protein>
<dbReference type="InterPro" id="IPR011009">
    <property type="entry name" value="Kinase-like_dom_sf"/>
</dbReference>
<dbReference type="AlphaFoldDB" id="A0A6A5U072"/>
<evidence type="ECO:0000313" key="3">
    <source>
        <dbReference type="EMBL" id="KAF1958265.1"/>
    </source>
</evidence>
<organism evidence="3 4">
    <name type="scientific">Byssothecium circinans</name>
    <dbReference type="NCBI Taxonomy" id="147558"/>
    <lineage>
        <taxon>Eukaryota</taxon>
        <taxon>Fungi</taxon>
        <taxon>Dikarya</taxon>
        <taxon>Ascomycota</taxon>
        <taxon>Pezizomycotina</taxon>
        <taxon>Dothideomycetes</taxon>
        <taxon>Pleosporomycetidae</taxon>
        <taxon>Pleosporales</taxon>
        <taxon>Massarineae</taxon>
        <taxon>Massarinaceae</taxon>
        <taxon>Byssothecium</taxon>
    </lineage>
</organism>
<feature type="domain" description="Aminoglycoside phosphotransferase" evidence="2">
    <location>
        <begin position="110"/>
        <end position="286"/>
    </location>
</feature>
<gene>
    <name evidence="3" type="ORF">CC80DRAFT_559177</name>
</gene>
<dbReference type="Proteomes" id="UP000800035">
    <property type="component" value="Unassembled WGS sequence"/>
</dbReference>
<reference evidence="3" key="1">
    <citation type="journal article" date="2020" name="Stud. Mycol.">
        <title>101 Dothideomycetes genomes: a test case for predicting lifestyles and emergence of pathogens.</title>
        <authorList>
            <person name="Haridas S."/>
            <person name="Albert R."/>
            <person name="Binder M."/>
            <person name="Bloem J."/>
            <person name="Labutti K."/>
            <person name="Salamov A."/>
            <person name="Andreopoulos B."/>
            <person name="Baker S."/>
            <person name="Barry K."/>
            <person name="Bills G."/>
            <person name="Bluhm B."/>
            <person name="Cannon C."/>
            <person name="Castanera R."/>
            <person name="Culley D."/>
            <person name="Daum C."/>
            <person name="Ezra D."/>
            <person name="Gonzalez J."/>
            <person name="Henrissat B."/>
            <person name="Kuo A."/>
            <person name="Liang C."/>
            <person name="Lipzen A."/>
            <person name="Lutzoni F."/>
            <person name="Magnuson J."/>
            <person name="Mondo S."/>
            <person name="Nolan M."/>
            <person name="Ohm R."/>
            <person name="Pangilinan J."/>
            <person name="Park H.-J."/>
            <person name="Ramirez L."/>
            <person name="Alfaro M."/>
            <person name="Sun H."/>
            <person name="Tritt A."/>
            <person name="Yoshinaga Y."/>
            <person name="Zwiers L.-H."/>
            <person name="Turgeon B."/>
            <person name="Goodwin S."/>
            <person name="Spatafora J."/>
            <person name="Crous P."/>
            <person name="Grigoriev I."/>
        </authorList>
    </citation>
    <scope>NUCLEOTIDE SEQUENCE</scope>
    <source>
        <strain evidence="3">CBS 675.92</strain>
    </source>
</reference>
<keyword evidence="4" id="KW-1185">Reference proteome</keyword>
<proteinExistence type="predicted"/>
<dbReference type="InterPro" id="IPR051678">
    <property type="entry name" value="AGP_Transferase"/>
</dbReference>
<dbReference type="OrthoDB" id="3764476at2759"/>
<dbReference type="Pfam" id="PF01636">
    <property type="entry name" value="APH"/>
    <property type="match status" value="1"/>
</dbReference>
<dbReference type="PANTHER" id="PTHR21310">
    <property type="entry name" value="AMINOGLYCOSIDE PHOSPHOTRANSFERASE-RELATED-RELATED"/>
    <property type="match status" value="1"/>
</dbReference>
<evidence type="ECO:0000256" key="1">
    <source>
        <dbReference type="SAM" id="MobiDB-lite"/>
    </source>
</evidence>
<dbReference type="EMBL" id="ML976987">
    <property type="protein sequence ID" value="KAF1958265.1"/>
    <property type="molecule type" value="Genomic_DNA"/>
</dbReference>
<evidence type="ECO:0000313" key="4">
    <source>
        <dbReference type="Proteomes" id="UP000800035"/>
    </source>
</evidence>
<dbReference type="SUPFAM" id="SSF56112">
    <property type="entry name" value="Protein kinase-like (PK-like)"/>
    <property type="match status" value="1"/>
</dbReference>
<sequence>MWSGACEIRKHVTNKAWRKKACDKIKHHRTAQTTTKPLQRHQPQPLPYHFQGKKISEDHCTLRPMEPVPDLYGEIVEVRTLMIKEYVARERSFTKRELLPEQLQKGPDGKRCPWKWSKERLLNEAHALKVVRQHTSIPVPELLDYGVDDMGRTFVTMERVHGITLGVIGRECRMLSSGRKAHVSHGECETYADIAHANTDSFITNHVLPRLRRLTSNMTGLEGFVLPPPRITERVPRAAWQSITSTEKEFVFIHGDLARHNIMISPKTLEVTCIFDWEHAGYFPPELEVDAWRMKHSEYFELFTSHERIRREVELIGVKDGFHLV</sequence>
<evidence type="ECO:0000259" key="2">
    <source>
        <dbReference type="Pfam" id="PF01636"/>
    </source>
</evidence>
<name>A0A6A5U072_9PLEO</name>
<dbReference type="PANTHER" id="PTHR21310:SF15">
    <property type="entry name" value="AMINOGLYCOSIDE PHOSPHOTRANSFERASE DOMAIN-CONTAINING PROTEIN"/>
    <property type="match status" value="1"/>
</dbReference>
<feature type="region of interest" description="Disordered" evidence="1">
    <location>
        <begin position="26"/>
        <end position="46"/>
    </location>
</feature>
<accession>A0A6A5U072</accession>